<proteinExistence type="predicted"/>
<sequence length="163" mass="17650">MDLIVFAIEQIIESETESKDQEQLANELNRLVADGTDDNEDVSKSELAIEPKHFSNGNDGLRKNNSGTQLQATVNGEANPEINITKTSANTPSHNVNGSDELGGNGCGTQLQAATNENGHITHQAINNTGNENNNEQADDNRIGGQQQNNQESNNETRHQQDS</sequence>
<organism evidence="2 3">
    <name type="scientific">Streblomastix strix</name>
    <dbReference type="NCBI Taxonomy" id="222440"/>
    <lineage>
        <taxon>Eukaryota</taxon>
        <taxon>Metamonada</taxon>
        <taxon>Preaxostyla</taxon>
        <taxon>Oxymonadida</taxon>
        <taxon>Streblomastigidae</taxon>
        <taxon>Streblomastix</taxon>
    </lineage>
</organism>
<evidence type="ECO:0000313" key="3">
    <source>
        <dbReference type="Proteomes" id="UP000324800"/>
    </source>
</evidence>
<feature type="non-terminal residue" evidence="2">
    <location>
        <position position="163"/>
    </location>
</feature>
<feature type="region of interest" description="Disordered" evidence="1">
    <location>
        <begin position="124"/>
        <end position="163"/>
    </location>
</feature>
<dbReference type="AlphaFoldDB" id="A0A5J4TGS8"/>
<feature type="compositionally biased region" description="Basic and acidic residues" evidence="1">
    <location>
        <begin position="41"/>
        <end position="53"/>
    </location>
</feature>
<dbReference type="Proteomes" id="UP000324800">
    <property type="component" value="Unassembled WGS sequence"/>
</dbReference>
<accession>A0A5J4TGS8</accession>
<reference evidence="2 3" key="1">
    <citation type="submission" date="2019-03" db="EMBL/GenBank/DDBJ databases">
        <title>Single cell metagenomics reveals metabolic interactions within the superorganism composed of flagellate Streblomastix strix and complex community of Bacteroidetes bacteria on its surface.</title>
        <authorList>
            <person name="Treitli S.C."/>
            <person name="Kolisko M."/>
            <person name="Husnik F."/>
            <person name="Keeling P."/>
            <person name="Hampl V."/>
        </authorList>
    </citation>
    <scope>NUCLEOTIDE SEQUENCE [LARGE SCALE GENOMIC DNA]</scope>
    <source>
        <strain evidence="2">ST1C</strain>
    </source>
</reference>
<feature type="compositionally biased region" description="Polar residues" evidence="1">
    <location>
        <begin position="55"/>
        <end position="98"/>
    </location>
</feature>
<comment type="caution">
    <text evidence="2">The sequence shown here is derived from an EMBL/GenBank/DDBJ whole genome shotgun (WGS) entry which is preliminary data.</text>
</comment>
<evidence type="ECO:0000313" key="2">
    <source>
        <dbReference type="EMBL" id="KAA6357319.1"/>
    </source>
</evidence>
<dbReference type="EMBL" id="SNRW01031601">
    <property type="protein sequence ID" value="KAA6357319.1"/>
    <property type="molecule type" value="Genomic_DNA"/>
</dbReference>
<name>A0A5J4TGS8_9EUKA</name>
<evidence type="ECO:0000256" key="1">
    <source>
        <dbReference type="SAM" id="MobiDB-lite"/>
    </source>
</evidence>
<feature type="compositionally biased region" description="Low complexity" evidence="1">
    <location>
        <begin position="127"/>
        <end position="136"/>
    </location>
</feature>
<feature type="region of interest" description="Disordered" evidence="1">
    <location>
        <begin position="32"/>
        <end position="112"/>
    </location>
</feature>
<gene>
    <name evidence="2" type="ORF">EZS28_047154</name>
</gene>
<protein>
    <submittedName>
        <fullName evidence="2">Uncharacterized protein</fullName>
    </submittedName>
</protein>